<dbReference type="InParanoid" id="G0NIW7"/>
<dbReference type="AlphaFoldDB" id="G0NIW7"/>
<evidence type="ECO:0000256" key="1">
    <source>
        <dbReference type="SAM" id="SignalP"/>
    </source>
</evidence>
<sequence>MCRMRNILLIFSIHLIGLSKTSNEFKAGPLAIQDSTPGSNETSPPPGLLSLQNFFFPGFNGEFTFPKTKNINKCLFFQRPTTSPATFCSMWNPNGSVGVQVRYLKFSLLF</sequence>
<keyword evidence="1" id="KW-0732">Signal</keyword>
<evidence type="ECO:0000313" key="2">
    <source>
        <dbReference type="EMBL" id="EGT32019.1"/>
    </source>
</evidence>
<dbReference type="HOGENOM" id="CLU_2173206_0_0_1"/>
<feature type="signal peptide" evidence="1">
    <location>
        <begin position="1"/>
        <end position="21"/>
    </location>
</feature>
<protein>
    <submittedName>
        <fullName evidence="2">Uncharacterized protein</fullName>
    </submittedName>
</protein>
<reference evidence="3" key="1">
    <citation type="submission" date="2011-07" db="EMBL/GenBank/DDBJ databases">
        <authorList>
            <consortium name="Caenorhabditis brenneri Sequencing and Analysis Consortium"/>
            <person name="Wilson R.K."/>
        </authorList>
    </citation>
    <scope>NUCLEOTIDE SEQUENCE [LARGE SCALE GENOMIC DNA]</scope>
    <source>
        <strain evidence="3">PB2801</strain>
    </source>
</reference>
<proteinExistence type="predicted"/>
<accession>G0NIW7</accession>
<feature type="chain" id="PRO_5003404970" evidence="1">
    <location>
        <begin position="22"/>
        <end position="110"/>
    </location>
</feature>
<keyword evidence="3" id="KW-1185">Reference proteome</keyword>
<evidence type="ECO:0000313" key="3">
    <source>
        <dbReference type="Proteomes" id="UP000008068"/>
    </source>
</evidence>
<organism evidence="3">
    <name type="scientific">Caenorhabditis brenneri</name>
    <name type="common">Nematode worm</name>
    <dbReference type="NCBI Taxonomy" id="135651"/>
    <lineage>
        <taxon>Eukaryota</taxon>
        <taxon>Metazoa</taxon>
        <taxon>Ecdysozoa</taxon>
        <taxon>Nematoda</taxon>
        <taxon>Chromadorea</taxon>
        <taxon>Rhabditida</taxon>
        <taxon>Rhabditina</taxon>
        <taxon>Rhabditomorpha</taxon>
        <taxon>Rhabditoidea</taxon>
        <taxon>Rhabditidae</taxon>
        <taxon>Peloderinae</taxon>
        <taxon>Caenorhabditis</taxon>
    </lineage>
</organism>
<gene>
    <name evidence="2" type="ORF">CAEBREN_04581</name>
</gene>
<dbReference type="Proteomes" id="UP000008068">
    <property type="component" value="Unassembled WGS sequence"/>
</dbReference>
<dbReference type="EMBL" id="GL379892">
    <property type="protein sequence ID" value="EGT32019.1"/>
    <property type="molecule type" value="Genomic_DNA"/>
</dbReference>
<name>G0NIW7_CAEBE</name>